<gene>
    <name evidence="1" type="ORF">GSPATT00020302001</name>
</gene>
<keyword evidence="2" id="KW-1185">Reference proteome</keyword>
<reference evidence="1 2" key="1">
    <citation type="journal article" date="2006" name="Nature">
        <title>Global trends of whole-genome duplications revealed by the ciliate Paramecium tetraurelia.</title>
        <authorList>
            <consortium name="Genoscope"/>
            <person name="Aury J.-M."/>
            <person name="Jaillon O."/>
            <person name="Duret L."/>
            <person name="Noel B."/>
            <person name="Jubin C."/>
            <person name="Porcel B.M."/>
            <person name="Segurens B."/>
            <person name="Daubin V."/>
            <person name="Anthouard V."/>
            <person name="Aiach N."/>
            <person name="Arnaiz O."/>
            <person name="Billaut A."/>
            <person name="Beisson J."/>
            <person name="Blanc I."/>
            <person name="Bouhouche K."/>
            <person name="Camara F."/>
            <person name="Duharcourt S."/>
            <person name="Guigo R."/>
            <person name="Gogendeau D."/>
            <person name="Katinka M."/>
            <person name="Keller A.-M."/>
            <person name="Kissmehl R."/>
            <person name="Klotz C."/>
            <person name="Koll F."/>
            <person name="Le Moue A."/>
            <person name="Lepere C."/>
            <person name="Malinsky S."/>
            <person name="Nowacki M."/>
            <person name="Nowak J.K."/>
            <person name="Plattner H."/>
            <person name="Poulain J."/>
            <person name="Ruiz F."/>
            <person name="Serrano V."/>
            <person name="Zagulski M."/>
            <person name="Dessen P."/>
            <person name="Betermier M."/>
            <person name="Weissenbach J."/>
            <person name="Scarpelli C."/>
            <person name="Schachter V."/>
            <person name="Sperling L."/>
            <person name="Meyer E."/>
            <person name="Cohen J."/>
            <person name="Wincker P."/>
        </authorList>
    </citation>
    <scope>NUCLEOTIDE SEQUENCE [LARGE SCALE GENOMIC DNA]</scope>
    <source>
        <strain evidence="1 2">Stock d4-2</strain>
    </source>
</reference>
<dbReference type="Proteomes" id="UP000000600">
    <property type="component" value="Unassembled WGS sequence"/>
</dbReference>
<dbReference type="RefSeq" id="XP_001454027.1">
    <property type="nucleotide sequence ID" value="XM_001453990.1"/>
</dbReference>
<name>A0DUB3_PARTE</name>
<evidence type="ECO:0000313" key="2">
    <source>
        <dbReference type="Proteomes" id="UP000000600"/>
    </source>
</evidence>
<evidence type="ECO:0000313" key="1">
    <source>
        <dbReference type="EMBL" id="CAK86630.1"/>
    </source>
</evidence>
<organism evidence="1 2">
    <name type="scientific">Paramecium tetraurelia</name>
    <dbReference type="NCBI Taxonomy" id="5888"/>
    <lineage>
        <taxon>Eukaryota</taxon>
        <taxon>Sar</taxon>
        <taxon>Alveolata</taxon>
        <taxon>Ciliophora</taxon>
        <taxon>Intramacronucleata</taxon>
        <taxon>Oligohymenophorea</taxon>
        <taxon>Peniculida</taxon>
        <taxon>Parameciidae</taxon>
        <taxon>Paramecium</taxon>
    </lineage>
</organism>
<sequence>MRHGISKIAFYYFLQSGYVFTTKSEFEIIKNRMNYDNYVMQLSTLKLKHFELESIELQEIY</sequence>
<dbReference type="GeneID" id="5039812"/>
<protein>
    <submittedName>
        <fullName evidence="1">Uncharacterized protein</fullName>
    </submittedName>
</protein>
<proteinExistence type="predicted"/>
<dbReference type="InParanoid" id="A0DUB3"/>
<dbReference type="EMBL" id="CT868585">
    <property type="protein sequence ID" value="CAK86630.1"/>
    <property type="molecule type" value="Genomic_DNA"/>
</dbReference>
<dbReference type="HOGENOM" id="CLU_2927564_0_0_1"/>
<dbReference type="AlphaFoldDB" id="A0DUB3"/>
<dbReference type="KEGG" id="ptm:GSPATT00020302001"/>
<accession>A0DUB3</accession>